<dbReference type="Proteomes" id="UP000597668">
    <property type="component" value="Unassembled WGS sequence"/>
</dbReference>
<dbReference type="RefSeq" id="WP_186488586.1">
    <property type="nucleotide sequence ID" value="NZ_JACOGI010000003.1"/>
</dbReference>
<dbReference type="AlphaFoldDB" id="A0A8J6IQ89"/>
<dbReference type="SUPFAM" id="SSF160443">
    <property type="entry name" value="SMR domain-like"/>
    <property type="match status" value="1"/>
</dbReference>
<proteinExistence type="predicted"/>
<evidence type="ECO:0000313" key="3">
    <source>
        <dbReference type="Proteomes" id="UP000597668"/>
    </source>
</evidence>
<dbReference type="Pfam" id="PF01713">
    <property type="entry name" value="Smr"/>
    <property type="match status" value="1"/>
</dbReference>
<organism evidence="2 3">
    <name type="scientific">Neobittarella massiliensis</name>
    <name type="common">ex Bilen et al. 2018</name>
    <dbReference type="NCBI Taxonomy" id="2041842"/>
    <lineage>
        <taxon>Bacteria</taxon>
        <taxon>Bacillati</taxon>
        <taxon>Bacillota</taxon>
        <taxon>Clostridia</taxon>
        <taxon>Eubacteriales</taxon>
        <taxon>Oscillospiraceae</taxon>
        <taxon>Neobittarella (ex Bilen et al. 2018)</taxon>
    </lineage>
</organism>
<evidence type="ECO:0000259" key="1">
    <source>
        <dbReference type="PROSITE" id="PS50828"/>
    </source>
</evidence>
<accession>A0A8J6IQ89</accession>
<name>A0A8J6IQ89_9FIRM</name>
<dbReference type="InterPro" id="IPR036063">
    <property type="entry name" value="Smr_dom_sf"/>
</dbReference>
<sequence>MAVDTVNLEEGRPFVKEALEHMERALERSRKSGCKVLKFIHGYGSSGKGGKIKKAVRQRLGEKLADGELQAVIYGEDFTLFDADTQRALAKYYFLAGDSDMGRMNLGITFVVFK</sequence>
<feature type="domain" description="Smr" evidence="1">
    <location>
        <begin position="15"/>
        <end position="60"/>
    </location>
</feature>
<dbReference type="PROSITE" id="PS50828">
    <property type="entry name" value="SMR"/>
    <property type="match status" value="1"/>
</dbReference>
<keyword evidence="3" id="KW-1185">Reference proteome</keyword>
<dbReference type="EMBL" id="JACOGI010000003">
    <property type="protein sequence ID" value="MBC3517122.1"/>
    <property type="molecule type" value="Genomic_DNA"/>
</dbReference>
<protein>
    <submittedName>
        <fullName evidence="2">Smr/MutS family protein</fullName>
    </submittedName>
</protein>
<dbReference type="Gene3D" id="3.30.1370.110">
    <property type="match status" value="1"/>
</dbReference>
<gene>
    <name evidence="2" type="ORF">H8K20_12050</name>
</gene>
<evidence type="ECO:0000313" key="2">
    <source>
        <dbReference type="EMBL" id="MBC3517122.1"/>
    </source>
</evidence>
<comment type="caution">
    <text evidence="2">The sequence shown here is derived from an EMBL/GenBank/DDBJ whole genome shotgun (WGS) entry which is preliminary data.</text>
</comment>
<reference evidence="2" key="1">
    <citation type="submission" date="2020-08" db="EMBL/GenBank/DDBJ databases">
        <authorList>
            <person name="Liu C."/>
            <person name="Sun Q."/>
        </authorList>
    </citation>
    <scope>NUCLEOTIDE SEQUENCE</scope>
    <source>
        <strain evidence="2">NSJ-65</strain>
    </source>
</reference>
<dbReference type="InterPro" id="IPR002625">
    <property type="entry name" value="Smr_dom"/>
</dbReference>